<dbReference type="InterPro" id="IPR006900">
    <property type="entry name" value="Sec23/24_helical_dom"/>
</dbReference>
<dbReference type="EMBL" id="KV454012">
    <property type="protein sequence ID" value="ODV96761.1"/>
    <property type="molecule type" value="Genomic_DNA"/>
</dbReference>
<proteinExistence type="inferred from homology"/>
<dbReference type="InterPro" id="IPR036180">
    <property type="entry name" value="Gelsolin-like_dom_sf"/>
</dbReference>
<feature type="domain" description="Zinc finger Sec23/Sec24-type" evidence="7">
    <location>
        <begin position="399"/>
        <end position="436"/>
    </location>
</feature>
<dbReference type="InterPro" id="IPR006896">
    <property type="entry name" value="Sec23/24_trunk_dom"/>
</dbReference>
<organism evidence="11 12">
    <name type="scientific">Pachysolen tannophilus NRRL Y-2460</name>
    <dbReference type="NCBI Taxonomy" id="669874"/>
    <lineage>
        <taxon>Eukaryota</taxon>
        <taxon>Fungi</taxon>
        <taxon>Dikarya</taxon>
        <taxon>Ascomycota</taxon>
        <taxon>Saccharomycotina</taxon>
        <taxon>Pichiomycetes</taxon>
        <taxon>Pachysolenaceae</taxon>
        <taxon>Pachysolen</taxon>
    </lineage>
</organism>
<evidence type="ECO:0000313" key="12">
    <source>
        <dbReference type="Proteomes" id="UP000094236"/>
    </source>
</evidence>
<comment type="similarity">
    <text evidence="2">Belongs to the SEC23/SEC24 family. SEC24 subfamily.</text>
</comment>
<keyword evidence="3" id="KW-0813">Transport</keyword>
<dbReference type="Gene3D" id="3.40.50.410">
    <property type="entry name" value="von Willebrand factor, type A domain"/>
    <property type="match status" value="1"/>
</dbReference>
<evidence type="ECO:0000256" key="1">
    <source>
        <dbReference type="ARBA" id="ARBA00004394"/>
    </source>
</evidence>
<dbReference type="InterPro" id="IPR036465">
    <property type="entry name" value="vWFA_dom_sf"/>
</dbReference>
<dbReference type="GO" id="GO:0090110">
    <property type="term" value="P:COPII-coated vesicle cargo loading"/>
    <property type="evidence" value="ECO:0007669"/>
    <property type="project" value="TreeGrafter"/>
</dbReference>
<dbReference type="GO" id="GO:0006886">
    <property type="term" value="P:intracellular protein transport"/>
    <property type="evidence" value="ECO:0007669"/>
    <property type="project" value="InterPro"/>
</dbReference>
<dbReference type="OrthoDB" id="49016at2759"/>
<evidence type="ECO:0000259" key="10">
    <source>
        <dbReference type="Pfam" id="PF08033"/>
    </source>
</evidence>
<evidence type="ECO:0000256" key="4">
    <source>
        <dbReference type="ARBA" id="ARBA00022927"/>
    </source>
</evidence>
<dbReference type="SUPFAM" id="SSF53300">
    <property type="entry name" value="vWA-like"/>
    <property type="match status" value="1"/>
</dbReference>
<dbReference type="Proteomes" id="UP000094236">
    <property type="component" value="Unassembled WGS sequence"/>
</dbReference>
<evidence type="ECO:0000259" key="8">
    <source>
        <dbReference type="Pfam" id="PF04811"/>
    </source>
</evidence>
<evidence type="ECO:0000259" key="7">
    <source>
        <dbReference type="Pfam" id="PF04810"/>
    </source>
</evidence>
<feature type="domain" description="Sec23/Sec24 trunk" evidence="8">
    <location>
        <begin position="476"/>
        <end position="715"/>
    </location>
</feature>
<dbReference type="STRING" id="669874.A0A1E4TYF2"/>
<evidence type="ECO:0008006" key="13">
    <source>
        <dbReference type="Google" id="ProtNLM"/>
    </source>
</evidence>
<keyword evidence="12" id="KW-1185">Reference proteome</keyword>
<feature type="compositionally biased region" description="Polar residues" evidence="6">
    <location>
        <begin position="22"/>
        <end position="33"/>
    </location>
</feature>
<dbReference type="GO" id="GO:0070971">
    <property type="term" value="C:endoplasmic reticulum exit site"/>
    <property type="evidence" value="ECO:0007669"/>
    <property type="project" value="TreeGrafter"/>
</dbReference>
<dbReference type="InterPro" id="IPR012990">
    <property type="entry name" value="Beta-sandwich_Sec23_24"/>
</dbReference>
<comment type="subcellular location">
    <subcellularLocation>
        <location evidence="1">Golgi apparatus membrane</location>
    </subcellularLocation>
</comment>
<evidence type="ECO:0000256" key="6">
    <source>
        <dbReference type="SAM" id="MobiDB-lite"/>
    </source>
</evidence>
<dbReference type="SUPFAM" id="SSF82754">
    <property type="entry name" value="C-terminal, gelsolin-like domain of Sec23/24"/>
    <property type="match status" value="1"/>
</dbReference>
<dbReference type="Pfam" id="PF04810">
    <property type="entry name" value="zf-Sec23_Sec24"/>
    <property type="match status" value="1"/>
</dbReference>
<dbReference type="Pfam" id="PF04815">
    <property type="entry name" value="Sec23_helical"/>
    <property type="match status" value="1"/>
</dbReference>
<evidence type="ECO:0000256" key="2">
    <source>
        <dbReference type="ARBA" id="ARBA00008334"/>
    </source>
</evidence>
<reference evidence="12" key="1">
    <citation type="submission" date="2016-05" db="EMBL/GenBank/DDBJ databases">
        <title>Comparative genomics of biotechnologically important yeasts.</title>
        <authorList>
            <consortium name="DOE Joint Genome Institute"/>
            <person name="Riley R."/>
            <person name="Haridas S."/>
            <person name="Wolfe K.H."/>
            <person name="Lopes M.R."/>
            <person name="Hittinger C.T."/>
            <person name="Goker M."/>
            <person name="Salamov A."/>
            <person name="Wisecaver J."/>
            <person name="Long T.M."/>
            <person name="Aerts A.L."/>
            <person name="Barry K."/>
            <person name="Choi C."/>
            <person name="Clum A."/>
            <person name="Coughlan A.Y."/>
            <person name="Deshpande S."/>
            <person name="Douglass A.P."/>
            <person name="Hanson S.J."/>
            <person name="Klenk H.-P."/>
            <person name="Labutti K."/>
            <person name="Lapidus A."/>
            <person name="Lindquist E."/>
            <person name="Lipzen A."/>
            <person name="Meier-Kolthoff J.P."/>
            <person name="Ohm R.A."/>
            <person name="Otillar R.P."/>
            <person name="Pangilinan J."/>
            <person name="Peng Y."/>
            <person name="Rokas A."/>
            <person name="Rosa C.A."/>
            <person name="Scheuner C."/>
            <person name="Sibirny A.A."/>
            <person name="Slot J.C."/>
            <person name="Stielow J.B."/>
            <person name="Sun H."/>
            <person name="Kurtzman C.P."/>
            <person name="Blackwell M."/>
            <person name="Grigoriev I.V."/>
            <person name="Jeffries T.W."/>
        </authorList>
    </citation>
    <scope>NUCLEOTIDE SEQUENCE [LARGE SCALE GENOMIC DNA]</scope>
    <source>
        <strain evidence="12">NRRL Y-2460</strain>
    </source>
</reference>
<dbReference type="Pfam" id="PF08033">
    <property type="entry name" value="Sec23_BS"/>
    <property type="match status" value="1"/>
</dbReference>
<dbReference type="PANTHER" id="PTHR13803">
    <property type="entry name" value="SEC24-RELATED PROTEIN"/>
    <property type="match status" value="1"/>
</dbReference>
<dbReference type="AlphaFoldDB" id="A0A1E4TYF2"/>
<dbReference type="SUPFAM" id="SSF81811">
    <property type="entry name" value="Helical domain of Sec23/24"/>
    <property type="match status" value="1"/>
</dbReference>
<keyword evidence="4" id="KW-0653">Protein transport</keyword>
<dbReference type="InterPro" id="IPR029006">
    <property type="entry name" value="ADF-H/Gelsolin-like_dom_sf"/>
</dbReference>
<keyword evidence="5" id="KW-0333">Golgi apparatus</keyword>
<dbReference type="GO" id="GO:0000149">
    <property type="term" value="F:SNARE binding"/>
    <property type="evidence" value="ECO:0007669"/>
    <property type="project" value="TreeGrafter"/>
</dbReference>
<evidence type="ECO:0000256" key="5">
    <source>
        <dbReference type="ARBA" id="ARBA00023034"/>
    </source>
</evidence>
<feature type="domain" description="Sec23/Sec24 beta-sandwich" evidence="10">
    <location>
        <begin position="722"/>
        <end position="805"/>
    </location>
</feature>
<dbReference type="Gene3D" id="3.40.20.10">
    <property type="entry name" value="Severin"/>
    <property type="match status" value="1"/>
</dbReference>
<protein>
    <recommendedName>
        <fullName evidence="13">VWFA domain-containing protein</fullName>
    </recommendedName>
</protein>
<dbReference type="InterPro" id="IPR036175">
    <property type="entry name" value="Sec23/24_helical_dom_sf"/>
</dbReference>
<dbReference type="Gene3D" id="1.20.120.730">
    <property type="entry name" value="Sec23/Sec24 helical domain"/>
    <property type="match status" value="1"/>
</dbReference>
<feature type="region of interest" description="Disordered" evidence="6">
    <location>
        <begin position="109"/>
        <end position="187"/>
    </location>
</feature>
<name>A0A1E4TYF2_PACTA</name>
<evidence type="ECO:0000259" key="9">
    <source>
        <dbReference type="Pfam" id="PF04815"/>
    </source>
</evidence>
<sequence length="1108" mass="123571">MARNYQEQNDLNAISQGIQNLQFGNPSMVPQRTSSTASSVSGSKKKRPVYVVDSEAVMHQHQRSTSGNVSAGPSPRLIYRSPTPQFNSNTTNIFYNQHFQTATTSTSSTAMAASGPYQPSGNSHGIGSTTMSAASSNQQLPANSNFSLDTIPFQQQQAHQQQQQQQYTGTAGGLGAPFHASPTHPQLRHLQSQVPFSNVHDNSYLAFHQTQSQPTLNRFYSSSSSTQQQYQQQQQQQQIPVLQQQAQQQQHQQQFGSSSSVPITPPPPVPQLPNSAEQLVFPTEVITDIPDTGVNANFQPDNHIQLSSYRNEAAKVWASKPDFRTFQDVAPPPCGVQVPTIVDQGIASPNFMRSSLYSIPSSKELLKVTRLPLGIIFRPFAPAEKEEIPVVDLTEFGGPPRCRRCRTYINPLMQHTPDYKIVCNMCQFASPCPPNYGSSIDVTGKRVDYYQRPELHRGVVDFIVPEEYYVEKDVPPVPMHYVFLIDISESSIALDLPRSSSDAIRQALYGGKESSNLPPNSKIAIITFDRCLHFHNLSPSLQTPSVSTVSDLDDPFIPFYGGFFVDPNESRSIIEDTLSKFESINDYSKIPDPCYGSALRVALDALKSVGGGKVSAILSKLPSWGPGSLKYKDDSNINIVERDKQVLTADENYYKMLAKDYADSGAGLDLFVISNTSVDLSNTAHVTYKTGGNLKVYRNYNVNRDERKFVFEFKASILNDVGYQGQLKVRCSSGLQLHNYYGNYTSKDGQDPILPILNSDQTFMCDFTLDDKLDTKLDAHFQAALLYTDKCGVRKVRVINMVNAVSDRAADVFAMADQDTVLNLWIKQQLIKLPTATLQSIRNLSNLDLVNMLTQYRTVVAAHTSLPNQLVFPETLTCLAMYILGFQKTKLVKSGLRDGDSKVMSWHFLNFWTADKISFYLYPMIVALHSLADEDCMFDDETGHFSMPHHVPAASTSIEYGGCYLAFNGDKIIIFIHEAVNPLLLKDLFGPNINTYSEIDPLLDELPQLDTHISTQVSNLISFITKNYMNLEFAPVQICRKGIDGVEAEFREILVEDRSSDKIYGYSDYLSHIHRSIRDKMDNEKPTKLPESGVTGGVNTLTQRFVHF</sequence>
<dbReference type="Gene3D" id="2.60.40.1670">
    <property type="entry name" value="beta-sandwich domain of Sec23/24"/>
    <property type="match status" value="1"/>
</dbReference>
<dbReference type="InterPro" id="IPR050550">
    <property type="entry name" value="SEC23_SEC24_subfamily"/>
</dbReference>
<feature type="compositionally biased region" description="Polar residues" evidence="6">
    <location>
        <begin position="117"/>
        <end position="148"/>
    </location>
</feature>
<dbReference type="SUPFAM" id="SSF82919">
    <property type="entry name" value="Zn-finger domain of Sec23/24"/>
    <property type="match status" value="1"/>
</dbReference>
<feature type="region of interest" description="Disordered" evidence="6">
    <location>
        <begin position="241"/>
        <end position="274"/>
    </location>
</feature>
<feature type="domain" description="Sec23/Sec24 helical" evidence="9">
    <location>
        <begin position="817"/>
        <end position="910"/>
    </location>
</feature>
<dbReference type="Pfam" id="PF04811">
    <property type="entry name" value="Sec23_trunk"/>
    <property type="match status" value="1"/>
</dbReference>
<feature type="compositionally biased region" description="Low complexity" evidence="6">
    <location>
        <begin position="241"/>
        <end position="262"/>
    </location>
</feature>
<dbReference type="InterPro" id="IPR036174">
    <property type="entry name" value="Znf_Sec23_Sec24_sf"/>
</dbReference>
<feature type="compositionally biased region" description="Low complexity" evidence="6">
    <location>
        <begin position="154"/>
        <end position="166"/>
    </location>
</feature>
<evidence type="ECO:0000313" key="11">
    <source>
        <dbReference type="EMBL" id="ODV96761.1"/>
    </source>
</evidence>
<dbReference type="PANTHER" id="PTHR13803:SF4">
    <property type="entry name" value="SECRETORY 24CD, ISOFORM C"/>
    <property type="match status" value="1"/>
</dbReference>
<dbReference type="Gene3D" id="2.30.30.380">
    <property type="entry name" value="Zn-finger domain of Sec23/24"/>
    <property type="match status" value="1"/>
</dbReference>
<dbReference type="GO" id="GO:0030127">
    <property type="term" value="C:COPII vesicle coat"/>
    <property type="evidence" value="ECO:0007669"/>
    <property type="project" value="InterPro"/>
</dbReference>
<feature type="region of interest" description="Disordered" evidence="6">
    <location>
        <begin position="22"/>
        <end position="46"/>
    </location>
</feature>
<dbReference type="SUPFAM" id="SSF81995">
    <property type="entry name" value="beta-sandwich domain of Sec23/24"/>
    <property type="match status" value="1"/>
</dbReference>
<evidence type="ECO:0000256" key="3">
    <source>
        <dbReference type="ARBA" id="ARBA00022448"/>
    </source>
</evidence>
<dbReference type="GO" id="GO:0008270">
    <property type="term" value="F:zinc ion binding"/>
    <property type="evidence" value="ECO:0007669"/>
    <property type="project" value="InterPro"/>
</dbReference>
<accession>A0A1E4TYF2</accession>
<dbReference type="InterPro" id="IPR006895">
    <property type="entry name" value="Znf_Sec23_Sec24"/>
</dbReference>
<gene>
    <name evidence="11" type="ORF">PACTADRAFT_48575</name>
</gene>
<dbReference type="GO" id="GO:0000139">
    <property type="term" value="C:Golgi membrane"/>
    <property type="evidence" value="ECO:0007669"/>
    <property type="project" value="UniProtKB-SubCell"/>
</dbReference>